<dbReference type="SMART" id="SM00436">
    <property type="entry name" value="TOP1Bc"/>
    <property type="match status" value="1"/>
</dbReference>
<sequence>MIGVIAEKPEVANEIARTLSSDYNKKDGHIVCHDISMIITWCVGNMLELDDPEVFNPDYKRWDLSLLPMKWPVRFSPNPKTKKQLGLIKKSLSGTSKIINACDIDGAGEWIFWSCYEYCGFKQPVDRVLITDNNLIAAAWEKLKPGKDFYLLGQSEKARSIVDQRFGYNLTRALSAQAKKQGASETLNTGRVQAVFLGLVYRRELANANFKPTDHFIVSIDVSDGYDGVINNCKFVLNEEIPTNEEGLLTDKSIADTIQATVQGEPVKLAVIKSIEKSDEPPLPFDLGSLQGECARLMNLRPDKVLKITQALRDKKCITYNRTDSRYLTDEHHTEAPALLRTLANVDSFSELIDFTDPSRKTAAFNSKKVSAHHAIVPTQNISQLDSLSDVEFDVYCLIARNYILQFMPLRVRQVVTAEFVHSTGARFKGSNSAVMAHGWNALFLNDSDAEGMSIDEELADPIDVSNFIEGEDYTVVASDTKAKSTKAPPLYTIPTLLKEVTQTAKLVTDPIIKAALLEKDKDSTERGGIGTSATRTPILTGLLDRKFLIESKKKIKTSLVGRTIVEALPDVITTPEQTAIWSMQQRQIENGSLSVEQFVDDIEIFIAEQVEVIKQGIALPKELIHEQVTSSCPSASCDGNVTSKKGRFGTYYVCDTCNQNFQDFDGAPLDNQYEPCPTCGDNAQLKVGKQSSLYWRCSGCSSNFSYENGELLVPVEAKCPSCSSKATKVKSGWRCHGDCGFLEDLNGAPHIEICPQCNKDRMRNFFVNRDPKQGVSYRGCSDFKNCGYKA</sequence>
<dbReference type="Gene3D" id="1.10.460.10">
    <property type="entry name" value="Topoisomerase I, domain 2"/>
    <property type="match status" value="1"/>
</dbReference>
<evidence type="ECO:0000256" key="4">
    <source>
        <dbReference type="ARBA" id="ARBA00023029"/>
    </source>
</evidence>
<dbReference type="InterPro" id="IPR013826">
    <property type="entry name" value="Topo_IA_cen_sub3"/>
</dbReference>
<evidence type="ECO:0000256" key="8">
    <source>
        <dbReference type="ARBA" id="ARBA00031985"/>
    </source>
</evidence>
<accession>A0ABT7Y7G1</accession>
<evidence type="ECO:0000256" key="1">
    <source>
        <dbReference type="ARBA" id="ARBA00000213"/>
    </source>
</evidence>
<comment type="caution">
    <text evidence="12">The sequence shown here is derived from an EMBL/GenBank/DDBJ whole genome shotgun (WGS) entry which is preliminary data.</text>
</comment>
<dbReference type="PANTHER" id="PTHR11390:SF21">
    <property type="entry name" value="DNA TOPOISOMERASE 3-ALPHA"/>
    <property type="match status" value="1"/>
</dbReference>
<dbReference type="InterPro" id="IPR003602">
    <property type="entry name" value="Topo_IA_DNA-bd_dom"/>
</dbReference>
<dbReference type="Gene3D" id="1.10.290.10">
    <property type="entry name" value="Topoisomerase I, domain 4"/>
    <property type="match status" value="1"/>
</dbReference>
<dbReference type="RefSeq" id="WP_289964114.1">
    <property type="nucleotide sequence ID" value="NZ_JAUEOZ010000003.1"/>
</dbReference>
<dbReference type="InterPro" id="IPR023405">
    <property type="entry name" value="Topo_IA_core_domain"/>
</dbReference>
<keyword evidence="4" id="KW-0799">Topoisomerase</keyword>
<dbReference type="Gene3D" id="3.40.50.140">
    <property type="match status" value="1"/>
</dbReference>
<dbReference type="CDD" id="cd01028">
    <property type="entry name" value="TOPRIM_TopoIA"/>
    <property type="match status" value="1"/>
</dbReference>
<dbReference type="InterPro" id="IPR013497">
    <property type="entry name" value="Topo_IA_cen"/>
</dbReference>
<comment type="catalytic activity">
    <reaction evidence="1">
        <text>ATP-independent breakage of single-stranded DNA, followed by passage and rejoining.</text>
        <dbReference type="EC" id="5.6.2.1"/>
    </reaction>
</comment>
<evidence type="ECO:0000256" key="3">
    <source>
        <dbReference type="ARBA" id="ARBA00012891"/>
    </source>
</evidence>
<dbReference type="InterPro" id="IPR003601">
    <property type="entry name" value="Topo_IA_2"/>
</dbReference>
<dbReference type="PANTHER" id="PTHR11390">
    <property type="entry name" value="PROKARYOTIC DNA TOPOISOMERASE"/>
    <property type="match status" value="1"/>
</dbReference>
<evidence type="ECO:0000256" key="9">
    <source>
        <dbReference type="ARBA" id="ARBA00032235"/>
    </source>
</evidence>
<dbReference type="SMART" id="SM00437">
    <property type="entry name" value="TOP1Ac"/>
    <property type="match status" value="1"/>
</dbReference>
<dbReference type="InterPro" id="IPR013825">
    <property type="entry name" value="Topo_IA_cen_sub2"/>
</dbReference>
<dbReference type="Pfam" id="PF01751">
    <property type="entry name" value="Toprim"/>
    <property type="match status" value="1"/>
</dbReference>
<dbReference type="Gene3D" id="2.70.20.10">
    <property type="entry name" value="Topoisomerase I, domain 3"/>
    <property type="match status" value="1"/>
</dbReference>
<dbReference type="SUPFAM" id="SSF56712">
    <property type="entry name" value="Prokaryotic type I DNA topoisomerase"/>
    <property type="match status" value="1"/>
</dbReference>
<dbReference type="PROSITE" id="PS52039">
    <property type="entry name" value="TOPO_IA_2"/>
    <property type="match status" value="1"/>
</dbReference>
<dbReference type="Proteomes" id="UP001169719">
    <property type="component" value="Unassembled WGS sequence"/>
</dbReference>
<organism evidence="12 13">
    <name type="scientific">Vibrio agarivorans</name>
    <dbReference type="NCBI Taxonomy" id="153622"/>
    <lineage>
        <taxon>Bacteria</taxon>
        <taxon>Pseudomonadati</taxon>
        <taxon>Pseudomonadota</taxon>
        <taxon>Gammaproteobacteria</taxon>
        <taxon>Vibrionales</taxon>
        <taxon>Vibrionaceae</taxon>
        <taxon>Vibrio</taxon>
    </lineage>
</organism>
<dbReference type="InterPro" id="IPR013824">
    <property type="entry name" value="Topo_IA_cen_sub1"/>
</dbReference>
<name>A0ABT7Y7G1_9VIBR</name>
<gene>
    <name evidence="12" type="ORF">QWJ08_21495</name>
</gene>
<evidence type="ECO:0000256" key="2">
    <source>
        <dbReference type="ARBA" id="ARBA00009446"/>
    </source>
</evidence>
<dbReference type="Pfam" id="PF01131">
    <property type="entry name" value="Topoisom_bac"/>
    <property type="match status" value="1"/>
</dbReference>
<dbReference type="PRINTS" id="PR00417">
    <property type="entry name" value="PRTPISMRASEI"/>
</dbReference>
<evidence type="ECO:0000313" key="12">
    <source>
        <dbReference type="EMBL" id="MDN2483933.1"/>
    </source>
</evidence>
<comment type="similarity">
    <text evidence="2">Belongs to the type IA topoisomerase family.</text>
</comment>
<evidence type="ECO:0000256" key="6">
    <source>
        <dbReference type="ARBA" id="ARBA00023235"/>
    </source>
</evidence>
<proteinExistence type="inferred from homology"/>
<dbReference type="InterPro" id="IPR000380">
    <property type="entry name" value="Topo_IA"/>
</dbReference>
<dbReference type="EC" id="5.6.2.1" evidence="3"/>
<keyword evidence="5" id="KW-0238">DNA-binding</keyword>
<dbReference type="InterPro" id="IPR006171">
    <property type="entry name" value="TOPRIM_dom"/>
</dbReference>
<evidence type="ECO:0000256" key="10">
    <source>
        <dbReference type="ARBA" id="ARBA00032877"/>
    </source>
</evidence>
<feature type="domain" description="Topo IA-type catalytic" evidence="11">
    <location>
        <begin position="149"/>
        <end position="611"/>
    </location>
</feature>
<dbReference type="GO" id="GO:0016853">
    <property type="term" value="F:isomerase activity"/>
    <property type="evidence" value="ECO:0007669"/>
    <property type="project" value="UniProtKB-KW"/>
</dbReference>
<evidence type="ECO:0000256" key="5">
    <source>
        <dbReference type="ARBA" id="ARBA00023125"/>
    </source>
</evidence>
<keyword evidence="13" id="KW-1185">Reference proteome</keyword>
<reference evidence="12" key="1">
    <citation type="submission" date="2024-05" db="EMBL/GenBank/DDBJ databases">
        <title>Genome Sequences of Four Agar- Degrading Marine Bacteria.</title>
        <authorList>
            <person name="Phillips E.K."/>
            <person name="Shaffer J.C."/>
            <person name="Henson M.W."/>
            <person name="Temperton B."/>
            <person name="Thrash C.J."/>
            <person name="Martin M.O."/>
        </authorList>
    </citation>
    <scope>NUCLEOTIDE SEQUENCE</scope>
    <source>
        <strain evidence="12">EKP203</strain>
    </source>
</reference>
<evidence type="ECO:0000256" key="7">
    <source>
        <dbReference type="ARBA" id="ARBA00030003"/>
    </source>
</evidence>
<protein>
    <recommendedName>
        <fullName evidence="3">DNA topoisomerase</fullName>
        <ecNumber evidence="3">5.6.2.1</ecNumber>
    </recommendedName>
    <alternativeName>
        <fullName evidence="10">Omega-protein</fullName>
    </alternativeName>
    <alternativeName>
        <fullName evidence="9">Relaxing enzyme</fullName>
    </alternativeName>
    <alternativeName>
        <fullName evidence="7">Swivelase</fullName>
    </alternativeName>
    <alternativeName>
        <fullName evidence="8">Untwisting enzyme</fullName>
    </alternativeName>
</protein>
<evidence type="ECO:0000313" key="13">
    <source>
        <dbReference type="Proteomes" id="UP001169719"/>
    </source>
</evidence>
<dbReference type="EMBL" id="JAUEOZ010000003">
    <property type="protein sequence ID" value="MDN2483933.1"/>
    <property type="molecule type" value="Genomic_DNA"/>
</dbReference>
<dbReference type="SMART" id="SM00493">
    <property type="entry name" value="TOPRIM"/>
    <property type="match status" value="1"/>
</dbReference>
<keyword evidence="6 12" id="KW-0413">Isomerase</keyword>
<evidence type="ECO:0000259" key="11">
    <source>
        <dbReference type="PROSITE" id="PS52039"/>
    </source>
</evidence>